<feature type="domain" description="AB hydrolase-1" evidence="4">
    <location>
        <begin position="20"/>
        <end position="254"/>
    </location>
</feature>
<dbReference type="Gene3D" id="3.40.50.1820">
    <property type="entry name" value="alpha/beta hydrolase"/>
    <property type="match status" value="1"/>
</dbReference>
<dbReference type="PANTHER" id="PTHR42916">
    <property type="entry name" value="2-SUCCINYL-5-ENOLPYRUVYL-6-HYDROXY-3-CYCLOHEXENE-1-CARBOXYLATE SYNTHASE"/>
    <property type="match status" value="1"/>
</dbReference>
<dbReference type="InterPro" id="IPR000073">
    <property type="entry name" value="AB_hydrolase_1"/>
</dbReference>
<dbReference type="GO" id="GO:0009234">
    <property type="term" value="P:menaquinone biosynthetic process"/>
    <property type="evidence" value="ECO:0007669"/>
    <property type="project" value="UniProtKB-UniRule"/>
</dbReference>
<dbReference type="PRINTS" id="PR00412">
    <property type="entry name" value="EPOXHYDRLASE"/>
</dbReference>
<protein>
    <recommendedName>
        <fullName evidence="3">Putative 2-succinyl-6-hydroxy-2,4-cyclohexadiene-1-carboxylate synthase</fullName>
        <shortName evidence="3">SHCHC synthase</shortName>
        <ecNumber evidence="3">4.2.99.20</ecNumber>
    </recommendedName>
</protein>
<dbReference type="InterPro" id="IPR022485">
    <property type="entry name" value="SHCHC_synthase_MenH"/>
</dbReference>
<dbReference type="Proteomes" id="UP000245998">
    <property type="component" value="Unassembled WGS sequence"/>
</dbReference>
<dbReference type="InterPro" id="IPR029058">
    <property type="entry name" value="AB_hydrolase_fold"/>
</dbReference>
<dbReference type="InterPro" id="IPR000639">
    <property type="entry name" value="Epox_hydrolase-like"/>
</dbReference>
<keyword evidence="1 3" id="KW-0474">Menaquinone biosynthesis</keyword>
<gene>
    <name evidence="3 5" type="primary">menH</name>
    <name evidence="5" type="ORF">DCC39_15605</name>
</gene>
<comment type="catalytic activity">
    <reaction evidence="3">
        <text>5-enolpyruvoyl-6-hydroxy-2-succinyl-cyclohex-3-ene-1-carboxylate = (1R,6R)-6-hydroxy-2-succinyl-cyclohexa-2,4-diene-1-carboxylate + pyruvate</text>
        <dbReference type="Rhea" id="RHEA:25597"/>
        <dbReference type="ChEBI" id="CHEBI:15361"/>
        <dbReference type="ChEBI" id="CHEBI:58689"/>
        <dbReference type="ChEBI" id="CHEBI:58818"/>
        <dbReference type="EC" id="4.2.99.20"/>
    </reaction>
</comment>
<dbReference type="Pfam" id="PF00561">
    <property type="entry name" value="Abhydrolase_1"/>
    <property type="match status" value="1"/>
</dbReference>
<dbReference type="EMBL" id="QCZG01000042">
    <property type="protein sequence ID" value="PWA08040.1"/>
    <property type="molecule type" value="Genomic_DNA"/>
</dbReference>
<keyword evidence="6" id="KW-1185">Reference proteome</keyword>
<comment type="similarity">
    <text evidence="3">Belongs to the AB hydrolase superfamily. MenH family.</text>
</comment>
<comment type="caution">
    <text evidence="5">The sequence shown here is derived from an EMBL/GenBank/DDBJ whole genome shotgun (WGS) entry which is preliminary data.</text>
</comment>
<proteinExistence type="inferred from homology"/>
<dbReference type="PRINTS" id="PR00111">
    <property type="entry name" value="ABHYDROLASE"/>
</dbReference>
<evidence type="ECO:0000256" key="1">
    <source>
        <dbReference type="ARBA" id="ARBA00022428"/>
    </source>
</evidence>
<accession>A0A2U1JS53</accession>
<organism evidence="5 6">
    <name type="scientific">Pueribacillus theae</name>
    <dbReference type="NCBI Taxonomy" id="2171751"/>
    <lineage>
        <taxon>Bacteria</taxon>
        <taxon>Bacillati</taxon>
        <taxon>Bacillota</taxon>
        <taxon>Bacilli</taxon>
        <taxon>Bacillales</taxon>
        <taxon>Bacillaceae</taxon>
        <taxon>Pueribacillus</taxon>
    </lineage>
</organism>
<evidence type="ECO:0000313" key="6">
    <source>
        <dbReference type="Proteomes" id="UP000245998"/>
    </source>
</evidence>
<keyword evidence="2 3" id="KW-0456">Lyase</keyword>
<dbReference type="RefSeq" id="WP_116555831.1">
    <property type="nucleotide sequence ID" value="NZ_QCZG01000042.1"/>
</dbReference>
<comment type="pathway">
    <text evidence="3">Quinol/quinone metabolism; menaquinone biosynthesis.</text>
</comment>
<name>A0A2U1JS53_9BACI</name>
<evidence type="ECO:0000259" key="4">
    <source>
        <dbReference type="Pfam" id="PF00561"/>
    </source>
</evidence>
<dbReference type="EC" id="4.2.99.20" evidence="3"/>
<dbReference type="OrthoDB" id="9808398at2"/>
<dbReference type="UniPathway" id="UPA00079"/>
<dbReference type="UniPathway" id="UPA01057">
    <property type="reaction ID" value="UER00900"/>
</dbReference>
<comment type="pathway">
    <text evidence="3">Quinol/quinone metabolism; 1,4-dihydroxy-2-naphthoate biosynthesis; 1,4-dihydroxy-2-naphthoate from chorismate: step 3/7.</text>
</comment>
<reference evidence="5 6" key="1">
    <citation type="submission" date="2018-04" db="EMBL/GenBank/DDBJ databases">
        <title>Camelliibacillus theae gen. nov., sp. nov., isolated from Pu'er tea.</title>
        <authorList>
            <person name="Niu L."/>
        </authorList>
    </citation>
    <scope>NUCLEOTIDE SEQUENCE [LARGE SCALE GENOMIC DNA]</scope>
    <source>
        <strain evidence="5 6">T8</strain>
    </source>
</reference>
<dbReference type="SUPFAM" id="SSF53474">
    <property type="entry name" value="alpha/beta-Hydrolases"/>
    <property type="match status" value="1"/>
</dbReference>
<evidence type="ECO:0000256" key="2">
    <source>
        <dbReference type="ARBA" id="ARBA00023239"/>
    </source>
</evidence>
<evidence type="ECO:0000256" key="3">
    <source>
        <dbReference type="HAMAP-Rule" id="MF_01660"/>
    </source>
</evidence>
<comment type="function">
    <text evidence="3">Catalyzes a proton abstraction reaction that results in 2,5-elimination of pyruvate from 2-succinyl-5-enolpyruvyl-6-hydroxy-3-cyclohexene-1-carboxylate (SEPHCHC) and the formation of 2-succinyl-6-hydroxy-2,4-cyclohexadiene-1-carboxylate (SHCHC).</text>
</comment>
<dbReference type="GO" id="GO:0070205">
    <property type="term" value="F:2-succinyl-6-hydroxy-2,4-cyclohexadiene-1-carboxylate synthase activity"/>
    <property type="evidence" value="ECO:0007669"/>
    <property type="project" value="UniProtKB-UniRule"/>
</dbReference>
<dbReference type="AlphaFoldDB" id="A0A2U1JS53"/>
<comment type="subunit">
    <text evidence="3">Monomer.</text>
</comment>
<dbReference type="HAMAP" id="MF_01660">
    <property type="entry name" value="MenH"/>
    <property type="match status" value="1"/>
</dbReference>
<sequence length="272" mass="30659">MFYQVNNLNLHVEMEGSGSPLLLLHGFTGSSHTWKPFIPFLSKKHTVIAIDMIGHGKSDAPHDPARYTLEKAADDTIALLDKMNIQTIHLLGYSMGGRLALMIACRYPDRISSLILESSSPGLKTEKERKARRSSDEKLAAFIEEKGITAFVDYWENIPLFQTQKRVTLEEREKVRANRLQNRVHGLANSLRGMGTGRQPSLWSCLPALNMPCLLLAGELDAKYVKIAKEMDKLLPRSNVTIFRDAGHTVHLEKSRPFVKTVAEFLHKIEVK</sequence>
<dbReference type="NCBIfam" id="TIGR03695">
    <property type="entry name" value="menH_SHCHC"/>
    <property type="match status" value="1"/>
</dbReference>
<evidence type="ECO:0000313" key="5">
    <source>
        <dbReference type="EMBL" id="PWA08040.1"/>
    </source>
</evidence>
<dbReference type="PANTHER" id="PTHR42916:SF1">
    <property type="entry name" value="PROTEIN PHYLLO, CHLOROPLASTIC"/>
    <property type="match status" value="1"/>
</dbReference>